<dbReference type="PROSITE" id="PS50097">
    <property type="entry name" value="BTB"/>
    <property type="match status" value="1"/>
</dbReference>
<feature type="domain" description="BTB" evidence="1">
    <location>
        <begin position="195"/>
        <end position="262"/>
    </location>
</feature>
<dbReference type="InterPro" id="IPR000210">
    <property type="entry name" value="BTB/POZ_dom"/>
</dbReference>
<dbReference type="Proteomes" id="UP000046392">
    <property type="component" value="Unplaced"/>
</dbReference>
<dbReference type="Gene3D" id="1.25.40.420">
    <property type="match status" value="1"/>
</dbReference>
<dbReference type="AlphaFoldDB" id="A0A0N5C0A2"/>
<dbReference type="InterPro" id="IPR008974">
    <property type="entry name" value="TRAF-like"/>
</dbReference>
<reference evidence="4" key="1">
    <citation type="submission" date="2017-02" db="UniProtKB">
        <authorList>
            <consortium name="WormBaseParasite"/>
        </authorList>
    </citation>
    <scope>IDENTIFICATION</scope>
</reference>
<dbReference type="Pfam" id="PF00651">
    <property type="entry name" value="BTB"/>
    <property type="match status" value="1"/>
</dbReference>
<dbReference type="STRING" id="174720.A0A0N5C0A2"/>
<dbReference type="WBParaSite" id="SPAL_0001143100.1">
    <property type="protein sequence ID" value="SPAL_0001143100.1"/>
    <property type="gene ID" value="SPAL_0001143100"/>
</dbReference>
<evidence type="ECO:0000259" key="1">
    <source>
        <dbReference type="PROSITE" id="PS50097"/>
    </source>
</evidence>
<dbReference type="Gene3D" id="2.60.210.10">
    <property type="entry name" value="Apoptosis, Tumor Necrosis Factor Receptor Associated Protein 2, Chain A"/>
    <property type="match status" value="1"/>
</dbReference>
<evidence type="ECO:0000313" key="4">
    <source>
        <dbReference type="WBParaSite" id="SPAL_0001143100.1"/>
    </source>
</evidence>
<protein>
    <submittedName>
        <fullName evidence="4">BTB domain-containing protein</fullName>
    </submittedName>
</protein>
<accession>A0A0N5C0A2</accession>
<dbReference type="SUPFAM" id="SSF49599">
    <property type="entry name" value="TRAF domain-like"/>
    <property type="match status" value="1"/>
</dbReference>
<dbReference type="InterPro" id="IPR011333">
    <property type="entry name" value="SKP1/BTB/POZ_sf"/>
</dbReference>
<name>A0A0N5C0A2_STREA</name>
<dbReference type="GO" id="GO:0030163">
    <property type="term" value="P:protein catabolic process"/>
    <property type="evidence" value="ECO:0007669"/>
    <property type="project" value="UniProtKB-ARBA"/>
</dbReference>
<feature type="domain" description="MATH" evidence="2">
    <location>
        <begin position="22"/>
        <end position="156"/>
    </location>
</feature>
<dbReference type="Gene3D" id="3.30.710.10">
    <property type="entry name" value="Potassium Channel Kv1.1, Chain A"/>
    <property type="match status" value="1"/>
</dbReference>
<keyword evidence="3" id="KW-1185">Reference proteome</keyword>
<dbReference type="Pfam" id="PF22486">
    <property type="entry name" value="MATH_2"/>
    <property type="match status" value="1"/>
</dbReference>
<sequence>MNNFKIFIISDDLCNVQGKVNKFNYVCSIENFSQRPEKTGEAIELPIFVSGNRDRSEWCLWIYPNGDREDSKEYVSVFLELLKPKKAKAKFMLSILNNKGEKKCFYCSEGVHEFDNSYENGEGSNWGSSEFVEKDFLLNKSKGLLANDKLTVLCLVEIIDLESGNYNNLETLNDITHQSKLALDFGSMFDKLLFTDCSIKVGRTTIKVHRGVLATRSLVFYNILNSTSRKSQKNVIEIKNFHVEVVKKMLRYIYTDHVSDIEHIASEVLAIAVEYGLDKLKEIAIECLCDDLTMGNVCERFILSEKFSSQELKEFCQDFIIDNAEPLIKTKNWEKIVIDHPLLVESLFLKLLNIPKTPDISSTEEKSETQ</sequence>
<organism evidence="3 4">
    <name type="scientific">Strongyloides papillosus</name>
    <name type="common">Intestinal threadworm</name>
    <dbReference type="NCBI Taxonomy" id="174720"/>
    <lineage>
        <taxon>Eukaryota</taxon>
        <taxon>Metazoa</taxon>
        <taxon>Ecdysozoa</taxon>
        <taxon>Nematoda</taxon>
        <taxon>Chromadorea</taxon>
        <taxon>Rhabditida</taxon>
        <taxon>Tylenchina</taxon>
        <taxon>Panagrolaimomorpha</taxon>
        <taxon>Strongyloidoidea</taxon>
        <taxon>Strongyloididae</taxon>
        <taxon>Strongyloides</taxon>
    </lineage>
</organism>
<dbReference type="SUPFAM" id="SSF54695">
    <property type="entry name" value="POZ domain"/>
    <property type="match status" value="1"/>
</dbReference>
<dbReference type="PANTHER" id="PTHR24413">
    <property type="entry name" value="SPECKLE-TYPE POZ PROTEIN"/>
    <property type="match status" value="1"/>
</dbReference>
<dbReference type="PROSITE" id="PS50144">
    <property type="entry name" value="MATH"/>
    <property type="match status" value="1"/>
</dbReference>
<dbReference type="SMART" id="SM00225">
    <property type="entry name" value="BTB"/>
    <property type="match status" value="1"/>
</dbReference>
<dbReference type="InterPro" id="IPR002083">
    <property type="entry name" value="MATH/TRAF_dom"/>
</dbReference>
<proteinExistence type="predicted"/>
<evidence type="ECO:0000259" key="2">
    <source>
        <dbReference type="PROSITE" id="PS50144"/>
    </source>
</evidence>
<evidence type="ECO:0000313" key="3">
    <source>
        <dbReference type="Proteomes" id="UP000046392"/>
    </source>
</evidence>